<dbReference type="Proteomes" id="UP000216207">
    <property type="component" value="Unassembled WGS sequence"/>
</dbReference>
<proteinExistence type="inferred from homology"/>
<dbReference type="EMBL" id="NPCC01000012">
    <property type="protein sequence ID" value="PAE88740.1"/>
    <property type="molecule type" value="Genomic_DNA"/>
</dbReference>
<dbReference type="InterPro" id="IPR001533">
    <property type="entry name" value="Pterin_deHydtase"/>
</dbReference>
<dbReference type="CDD" id="cd00488">
    <property type="entry name" value="PCD_DCoH"/>
    <property type="match status" value="1"/>
</dbReference>
<dbReference type="GO" id="GO:0006729">
    <property type="term" value="P:tetrahydrobiopterin biosynthetic process"/>
    <property type="evidence" value="ECO:0007669"/>
    <property type="project" value="InterPro"/>
</dbReference>
<dbReference type="PANTHER" id="PTHR12599">
    <property type="entry name" value="PTERIN-4-ALPHA-CARBINOLAMINE DEHYDRATASE"/>
    <property type="match status" value="1"/>
</dbReference>
<name>A0A268P0C6_SHOCL</name>
<dbReference type="SUPFAM" id="SSF55248">
    <property type="entry name" value="PCD-like"/>
    <property type="match status" value="1"/>
</dbReference>
<dbReference type="PANTHER" id="PTHR12599:SF0">
    <property type="entry name" value="PTERIN-4-ALPHA-CARBINOLAMINE DEHYDRATASE"/>
    <property type="match status" value="1"/>
</dbReference>
<gene>
    <name evidence="5" type="ORF">CHH72_10190</name>
</gene>
<evidence type="ECO:0000256" key="3">
    <source>
        <dbReference type="ARBA" id="ARBA00013252"/>
    </source>
</evidence>
<organism evidence="5 6">
    <name type="scientific">Shouchella clausii</name>
    <name type="common">Alkalihalobacillus clausii</name>
    <dbReference type="NCBI Taxonomy" id="79880"/>
    <lineage>
        <taxon>Bacteria</taxon>
        <taxon>Bacillati</taxon>
        <taxon>Bacillota</taxon>
        <taxon>Bacilli</taxon>
        <taxon>Bacillales</taxon>
        <taxon>Bacillaceae</taxon>
        <taxon>Shouchella</taxon>
    </lineage>
</organism>
<dbReference type="AlphaFoldDB" id="A0A268P0C6"/>
<accession>A0A268P0C6</accession>
<comment type="similarity">
    <text evidence="2">Belongs to the pterin-4-alpha-carbinolamine dehydratase family.</text>
</comment>
<dbReference type="EC" id="4.2.1.96" evidence="3"/>
<protein>
    <recommendedName>
        <fullName evidence="3">4a-hydroxytetrahydrobiopterin dehydratase</fullName>
        <ecNumber evidence="3">4.2.1.96</ecNumber>
    </recommendedName>
</protein>
<keyword evidence="4" id="KW-0456">Lyase</keyword>
<dbReference type="InterPro" id="IPR036428">
    <property type="entry name" value="PCD_sf"/>
</dbReference>
<evidence type="ECO:0000256" key="1">
    <source>
        <dbReference type="ARBA" id="ARBA00001554"/>
    </source>
</evidence>
<dbReference type="Gene3D" id="3.30.1360.20">
    <property type="entry name" value="Transcriptional coactivator/pterin dehydratase"/>
    <property type="match status" value="1"/>
</dbReference>
<sequence length="91" mass="10213">MSMSQIKKTAKALPGWTVEGEALWRTFTFDHFLKGIDFVQNVAAYSEGAQHHPVITIDHTAVSIKWTTVDEGKLTQKDIDAAKACNQFFEN</sequence>
<evidence type="ECO:0000313" key="5">
    <source>
        <dbReference type="EMBL" id="PAE88740.1"/>
    </source>
</evidence>
<dbReference type="Pfam" id="PF01329">
    <property type="entry name" value="Pterin_4a"/>
    <property type="match status" value="1"/>
</dbReference>
<reference evidence="5 6" key="1">
    <citation type="submission" date="2017-07" db="EMBL/GenBank/DDBJ databases">
        <title>Isolation and whole genome analysis of endospore-forming bacteria from heroin.</title>
        <authorList>
            <person name="Kalinowski J."/>
            <person name="Ahrens B."/>
            <person name="Al-Dilaimi A."/>
            <person name="Winkler A."/>
            <person name="Wibberg D."/>
            <person name="Schleenbecker U."/>
            <person name="Ruckert C."/>
            <person name="Wolfel R."/>
            <person name="Grass G."/>
        </authorList>
    </citation>
    <scope>NUCLEOTIDE SEQUENCE [LARGE SCALE GENOMIC DNA]</scope>
    <source>
        <strain evidence="5 6">7539</strain>
    </source>
</reference>
<evidence type="ECO:0000256" key="2">
    <source>
        <dbReference type="ARBA" id="ARBA00006472"/>
    </source>
</evidence>
<dbReference type="NCBIfam" id="NF002017">
    <property type="entry name" value="PRK00823.1-2"/>
    <property type="match status" value="1"/>
</dbReference>
<dbReference type="GO" id="GO:0008124">
    <property type="term" value="F:4-alpha-hydroxytetrahydrobiopterin dehydratase activity"/>
    <property type="evidence" value="ECO:0007669"/>
    <property type="project" value="UniProtKB-EC"/>
</dbReference>
<evidence type="ECO:0000256" key="4">
    <source>
        <dbReference type="ARBA" id="ARBA00023239"/>
    </source>
</evidence>
<comment type="catalytic activity">
    <reaction evidence="1">
        <text>(4aS,6R)-4a-hydroxy-L-erythro-5,6,7,8-tetrahydrobiopterin = (6R)-L-erythro-6,7-dihydrobiopterin + H2O</text>
        <dbReference type="Rhea" id="RHEA:11920"/>
        <dbReference type="ChEBI" id="CHEBI:15377"/>
        <dbReference type="ChEBI" id="CHEBI:15642"/>
        <dbReference type="ChEBI" id="CHEBI:43120"/>
        <dbReference type="EC" id="4.2.1.96"/>
    </reaction>
</comment>
<evidence type="ECO:0000313" key="6">
    <source>
        <dbReference type="Proteomes" id="UP000216207"/>
    </source>
</evidence>
<comment type="caution">
    <text evidence="5">The sequence shown here is derived from an EMBL/GenBank/DDBJ whole genome shotgun (WGS) entry which is preliminary data.</text>
</comment>